<organism evidence="1 2">
    <name type="scientific">Solanum commersonii</name>
    <name type="common">Commerson's wild potato</name>
    <name type="synonym">Commerson's nightshade</name>
    <dbReference type="NCBI Taxonomy" id="4109"/>
    <lineage>
        <taxon>Eukaryota</taxon>
        <taxon>Viridiplantae</taxon>
        <taxon>Streptophyta</taxon>
        <taxon>Embryophyta</taxon>
        <taxon>Tracheophyta</taxon>
        <taxon>Spermatophyta</taxon>
        <taxon>Magnoliopsida</taxon>
        <taxon>eudicotyledons</taxon>
        <taxon>Gunneridae</taxon>
        <taxon>Pentapetalae</taxon>
        <taxon>asterids</taxon>
        <taxon>lamiids</taxon>
        <taxon>Solanales</taxon>
        <taxon>Solanaceae</taxon>
        <taxon>Solanoideae</taxon>
        <taxon>Solaneae</taxon>
        <taxon>Solanum</taxon>
    </lineage>
</organism>
<keyword evidence="2" id="KW-1185">Reference proteome</keyword>
<name>A0A9J5W7A5_SOLCO</name>
<proteinExistence type="predicted"/>
<protein>
    <submittedName>
        <fullName evidence="1">Uncharacterized protein</fullName>
    </submittedName>
</protein>
<accession>A0A9J5W7A5</accession>
<evidence type="ECO:0000313" key="1">
    <source>
        <dbReference type="EMBL" id="KAG5571223.1"/>
    </source>
</evidence>
<comment type="caution">
    <text evidence="1">The sequence shown here is derived from an EMBL/GenBank/DDBJ whole genome shotgun (WGS) entry which is preliminary data.</text>
</comment>
<sequence length="75" mass="8657">MSVRIWTRAHPLRLNLMLTYSLGHQSSSLGFTTSLSSKPKTHGWTCFATKNLLNLTQTTRTRMKKSRDPNPNPWR</sequence>
<dbReference type="AlphaFoldDB" id="A0A9J5W7A5"/>
<evidence type="ECO:0000313" key="2">
    <source>
        <dbReference type="Proteomes" id="UP000824120"/>
    </source>
</evidence>
<dbReference type="Proteomes" id="UP000824120">
    <property type="component" value="Chromosome 12"/>
</dbReference>
<reference evidence="1 2" key="1">
    <citation type="submission" date="2020-09" db="EMBL/GenBank/DDBJ databases">
        <title>De no assembly of potato wild relative species, Solanum commersonii.</title>
        <authorList>
            <person name="Cho K."/>
        </authorList>
    </citation>
    <scope>NUCLEOTIDE SEQUENCE [LARGE SCALE GENOMIC DNA]</scope>
    <source>
        <strain evidence="1">LZ3.2</strain>
        <tissue evidence="1">Leaf</tissue>
    </source>
</reference>
<dbReference type="EMBL" id="JACXVP010000012">
    <property type="protein sequence ID" value="KAG5571223.1"/>
    <property type="molecule type" value="Genomic_DNA"/>
</dbReference>
<gene>
    <name evidence="1" type="ORF">H5410_060989</name>
</gene>